<evidence type="ECO:0000256" key="1">
    <source>
        <dbReference type="SAM" id="MobiDB-lite"/>
    </source>
</evidence>
<evidence type="ECO:0000313" key="2">
    <source>
        <dbReference type="EMBL" id="KAJ5129819.1"/>
    </source>
</evidence>
<proteinExistence type="predicted"/>
<organism evidence="2 3">
    <name type="scientific">Penicillium bovifimosum</name>
    <dbReference type="NCBI Taxonomy" id="126998"/>
    <lineage>
        <taxon>Eukaryota</taxon>
        <taxon>Fungi</taxon>
        <taxon>Dikarya</taxon>
        <taxon>Ascomycota</taxon>
        <taxon>Pezizomycotina</taxon>
        <taxon>Eurotiomycetes</taxon>
        <taxon>Eurotiomycetidae</taxon>
        <taxon>Eurotiales</taxon>
        <taxon>Aspergillaceae</taxon>
        <taxon>Penicillium</taxon>
    </lineage>
</organism>
<feature type="region of interest" description="Disordered" evidence="1">
    <location>
        <begin position="109"/>
        <end position="145"/>
    </location>
</feature>
<dbReference type="Proteomes" id="UP001149079">
    <property type="component" value="Unassembled WGS sequence"/>
</dbReference>
<gene>
    <name evidence="2" type="ORF">N7515_005858</name>
</gene>
<comment type="caution">
    <text evidence="2">The sequence shown here is derived from an EMBL/GenBank/DDBJ whole genome shotgun (WGS) entry which is preliminary data.</text>
</comment>
<accession>A0A9W9GV87</accession>
<dbReference type="GeneID" id="81405772"/>
<feature type="compositionally biased region" description="Basic residues" evidence="1">
    <location>
        <begin position="275"/>
        <end position="294"/>
    </location>
</feature>
<reference evidence="2" key="2">
    <citation type="journal article" date="2023" name="IMA Fungus">
        <title>Comparative genomic study of the Penicillium genus elucidates a diverse pangenome and 15 lateral gene transfer events.</title>
        <authorList>
            <person name="Petersen C."/>
            <person name="Sorensen T."/>
            <person name="Nielsen M.R."/>
            <person name="Sondergaard T.E."/>
            <person name="Sorensen J.L."/>
            <person name="Fitzpatrick D.A."/>
            <person name="Frisvad J.C."/>
            <person name="Nielsen K.L."/>
        </authorList>
    </citation>
    <scope>NUCLEOTIDE SEQUENCE</scope>
    <source>
        <strain evidence="2">IBT 22155</strain>
    </source>
</reference>
<reference evidence="2" key="1">
    <citation type="submission" date="2022-11" db="EMBL/GenBank/DDBJ databases">
        <authorList>
            <person name="Petersen C."/>
        </authorList>
    </citation>
    <scope>NUCLEOTIDE SEQUENCE</scope>
    <source>
        <strain evidence="2">IBT 22155</strain>
    </source>
</reference>
<sequence length="311" mass="35094">MQDNSPARTRPNRRVHVPPPRIPRPISRTQAKHVLVRLTLHGHSHEFEEFKKAIEDLPDKMKVEVTDAYETDKSIFILLNMTWETWAMWTMAVDLEVVGITRGPSFVRQAPPPPPLKELPVGAFGTENRRPDGRAQPDMSSAEPLPVVDPALQTTITTTLPSLISTPHQPDTLSVSQSDNISTLRAMPPNQNEQALGVTEAPAPTRRLPFVAHPEAAAYEQTEVPAQEEFKLYWDSVDRGNHQEAKGFWTEVTDFWDEVTSFPELQGATPELFKSKPRPISRKRQKTRAPRPQHKIWFEGPPVVPPTSENP</sequence>
<dbReference type="OrthoDB" id="4760831at2759"/>
<keyword evidence="3" id="KW-1185">Reference proteome</keyword>
<evidence type="ECO:0000313" key="3">
    <source>
        <dbReference type="Proteomes" id="UP001149079"/>
    </source>
</evidence>
<dbReference type="EMBL" id="JAPQKL010000005">
    <property type="protein sequence ID" value="KAJ5129819.1"/>
    <property type="molecule type" value="Genomic_DNA"/>
</dbReference>
<name>A0A9W9GV87_9EURO</name>
<feature type="region of interest" description="Disordered" evidence="1">
    <location>
        <begin position="266"/>
        <end position="311"/>
    </location>
</feature>
<protein>
    <submittedName>
        <fullName evidence="2">Uncharacterized protein</fullName>
    </submittedName>
</protein>
<dbReference type="AlphaFoldDB" id="A0A9W9GV87"/>
<dbReference type="RefSeq" id="XP_056520198.1">
    <property type="nucleotide sequence ID" value="XM_056666602.1"/>
</dbReference>
<feature type="region of interest" description="Disordered" evidence="1">
    <location>
        <begin position="1"/>
        <end position="26"/>
    </location>
</feature>